<comment type="caution">
    <text evidence="2">The sequence shown here is derived from an EMBL/GenBank/DDBJ whole genome shotgun (WGS) entry which is preliminary data.</text>
</comment>
<dbReference type="RefSeq" id="WP_348717182.1">
    <property type="nucleotide sequence ID" value="NZ_CAXJIO010000012.1"/>
</dbReference>
<name>A0ABM9PC27_9FLAO</name>
<evidence type="ECO:0000313" key="3">
    <source>
        <dbReference type="Proteomes" id="UP001497527"/>
    </source>
</evidence>
<keyword evidence="1" id="KW-0812">Transmembrane</keyword>
<organism evidence="2 3">
    <name type="scientific">Tenacibaculum polynesiense</name>
    <dbReference type="NCBI Taxonomy" id="3137857"/>
    <lineage>
        <taxon>Bacteria</taxon>
        <taxon>Pseudomonadati</taxon>
        <taxon>Bacteroidota</taxon>
        <taxon>Flavobacteriia</taxon>
        <taxon>Flavobacteriales</taxon>
        <taxon>Flavobacteriaceae</taxon>
        <taxon>Tenacibaculum</taxon>
    </lineage>
</organism>
<protein>
    <submittedName>
        <fullName evidence="2">Uncharacterized protein</fullName>
    </submittedName>
</protein>
<dbReference type="Proteomes" id="UP001497527">
    <property type="component" value="Unassembled WGS sequence"/>
</dbReference>
<evidence type="ECO:0000256" key="1">
    <source>
        <dbReference type="SAM" id="Phobius"/>
    </source>
</evidence>
<proteinExistence type="predicted"/>
<sequence>MKSRYHNNPCIKKEYYSLFFIIFSLFFSCCQNVKLKEQYAFKKELNRVVEKYIENTPLDMDTYNFSHPSYHLYLRKIKKDTILTLIQFPHLNRFDIDPDYQEEGEATYSEIEPNGWCLYKNKYPIIVFDKMDSNNKLVNKEQLLENIPDSLMIVKQGKCYVKNPNKTNYALVNGIFVKI</sequence>
<dbReference type="PROSITE" id="PS51257">
    <property type="entry name" value="PROKAR_LIPOPROTEIN"/>
    <property type="match status" value="1"/>
</dbReference>
<dbReference type="EMBL" id="CAXJIO010000012">
    <property type="protein sequence ID" value="CAL2103157.1"/>
    <property type="molecule type" value="Genomic_DNA"/>
</dbReference>
<keyword evidence="1" id="KW-0472">Membrane</keyword>
<accession>A0ABM9PC27</accession>
<keyword evidence="1" id="KW-1133">Transmembrane helix</keyword>
<keyword evidence="3" id="KW-1185">Reference proteome</keyword>
<reference evidence="2 3" key="1">
    <citation type="submission" date="2024-05" db="EMBL/GenBank/DDBJ databases">
        <authorList>
            <person name="Duchaud E."/>
        </authorList>
    </citation>
    <scope>NUCLEOTIDE SEQUENCE [LARGE SCALE GENOMIC DNA]</scope>
    <source>
        <strain evidence="2">Ena-SAMPLE-TAB-13-05-2024-13:56:06:370-140308</strain>
    </source>
</reference>
<gene>
    <name evidence="2" type="ORF">T190423A01A_30271</name>
</gene>
<evidence type="ECO:0000313" key="2">
    <source>
        <dbReference type="EMBL" id="CAL2103157.1"/>
    </source>
</evidence>
<feature type="transmembrane region" description="Helical" evidence="1">
    <location>
        <begin position="15"/>
        <end position="33"/>
    </location>
</feature>